<dbReference type="Proteomes" id="UP000077143">
    <property type="component" value="Chromosome"/>
</dbReference>
<dbReference type="EMBL" id="CP015596">
    <property type="protein sequence ID" value="ANE82473.1"/>
    <property type="molecule type" value="Genomic_DNA"/>
</dbReference>
<dbReference type="AlphaFoldDB" id="A0A172UU07"/>
<reference evidence="1 2" key="1">
    <citation type="submission" date="2016-05" db="EMBL/GenBank/DDBJ databases">
        <title>Complete genome sequence of a phthalic acid esters degrading Mycobacterium sp. YC-RL4.</title>
        <authorList>
            <person name="Ren L."/>
            <person name="Fan S."/>
            <person name="Ruth N."/>
            <person name="Jia Y."/>
            <person name="Wang J."/>
            <person name="Qiao C."/>
        </authorList>
    </citation>
    <scope>NUCLEOTIDE SEQUENCE [LARGE SCALE GENOMIC DNA]</scope>
    <source>
        <strain evidence="1 2">YC-RL4</strain>
    </source>
</reference>
<sequence length="65" mass="6772">MARDTIAESVIGHTLTAPDAREIGCFPITARCPGAKGLTTVHTDRFGAAAVSPLLPGGWRPAEQN</sequence>
<gene>
    <name evidence="1" type="ORF">A7U43_27290</name>
</gene>
<dbReference type="KEGG" id="madi:A7U43_27290"/>
<accession>A0A172UU07</accession>
<evidence type="ECO:0000313" key="1">
    <source>
        <dbReference type="EMBL" id="ANE82473.1"/>
    </source>
</evidence>
<keyword evidence="2" id="KW-1185">Reference proteome</keyword>
<name>A0A172UU07_9MYCO</name>
<evidence type="ECO:0000313" key="2">
    <source>
        <dbReference type="Proteomes" id="UP000077143"/>
    </source>
</evidence>
<organism evidence="1 2">
    <name type="scientific">Mycobacterium adipatum</name>
    <dbReference type="NCBI Taxonomy" id="1682113"/>
    <lineage>
        <taxon>Bacteria</taxon>
        <taxon>Bacillati</taxon>
        <taxon>Actinomycetota</taxon>
        <taxon>Actinomycetes</taxon>
        <taxon>Mycobacteriales</taxon>
        <taxon>Mycobacteriaceae</taxon>
        <taxon>Mycobacterium</taxon>
    </lineage>
</organism>
<protein>
    <submittedName>
        <fullName evidence="1">Uncharacterized protein</fullName>
    </submittedName>
</protein>
<proteinExistence type="predicted"/>